<dbReference type="GeneID" id="78418364"/>
<reference evidence="1 2" key="1">
    <citation type="submission" date="2010-02" db="EMBL/GenBank/DDBJ databases">
        <authorList>
            <person name="Weinstock G."/>
            <person name="Sodergren E."/>
            <person name="Clifton S."/>
            <person name="Fulton L."/>
            <person name="Fulton B."/>
            <person name="Courtney L."/>
            <person name="Fronick C."/>
            <person name="Harrison M."/>
            <person name="Strong C."/>
            <person name="Farmer C."/>
            <person name="Delahaunty K."/>
            <person name="Markovic C."/>
            <person name="Hall O."/>
            <person name="Minx P."/>
            <person name="Tomlinson C."/>
            <person name="Mitreva M."/>
            <person name="Nelson J."/>
            <person name="Hou S."/>
            <person name="Wollam A."/>
            <person name="Pepin K.H."/>
            <person name="Johnson M."/>
            <person name="Bhonagiri V."/>
            <person name="Zhang X."/>
            <person name="Suruliraj S."/>
            <person name="Warren W."/>
            <person name="Chinwalla A."/>
            <person name="Mardis E.R."/>
            <person name="Wilson R.K."/>
        </authorList>
    </citation>
    <scope>NUCLEOTIDE SEQUENCE [LARGE SCALE GENOMIC DNA]</scope>
    <source>
        <strain evidence="1 2">ATCC 33693</strain>
    </source>
</reference>
<proteinExistence type="predicted"/>
<dbReference type="STRING" id="546275.FUSPEROL_00022"/>
<protein>
    <submittedName>
        <fullName evidence="1">Uncharacterized protein</fullName>
    </submittedName>
</protein>
<dbReference type="HOGENOM" id="CLU_2154721_0_0_0"/>
<dbReference type="AlphaFoldDB" id="D4CRL4"/>
<dbReference type="RefSeq" id="WP_005970324.1">
    <property type="nucleotide sequence ID" value="NZ_GG665883.1"/>
</dbReference>
<sequence length="111" mass="12832">MSYDLILKNFVLTEPHLQTTDIATCELKIKQSGERVGIVTTIYGTTFIKRITPDGLDITSIIKLPFFQSIEERNKFIMKHFYGKYTQSDIAIFFNMSQSQISNIIRQYQGV</sequence>
<comment type="caution">
    <text evidence="1">The sequence shown here is derived from an EMBL/GenBank/DDBJ whole genome shotgun (WGS) entry which is preliminary data.</text>
</comment>
<evidence type="ECO:0000313" key="1">
    <source>
        <dbReference type="EMBL" id="EFE88003.1"/>
    </source>
</evidence>
<gene>
    <name evidence="1" type="ORF">FUSPEROL_00022</name>
</gene>
<name>D4CRL4_9FUSO</name>
<evidence type="ECO:0000313" key="2">
    <source>
        <dbReference type="Proteomes" id="UP000003748"/>
    </source>
</evidence>
<dbReference type="Proteomes" id="UP000003748">
    <property type="component" value="Unassembled WGS sequence"/>
</dbReference>
<dbReference type="EMBL" id="ACJY01000009">
    <property type="protein sequence ID" value="EFE88003.1"/>
    <property type="molecule type" value="Genomic_DNA"/>
</dbReference>
<accession>D4CRL4</accession>
<organism evidence="1 2">
    <name type="scientific">Fusobacterium periodonticum ATCC 33693</name>
    <dbReference type="NCBI Taxonomy" id="546275"/>
    <lineage>
        <taxon>Bacteria</taxon>
        <taxon>Fusobacteriati</taxon>
        <taxon>Fusobacteriota</taxon>
        <taxon>Fusobacteriia</taxon>
        <taxon>Fusobacteriales</taxon>
        <taxon>Fusobacteriaceae</taxon>
        <taxon>Fusobacterium</taxon>
    </lineage>
</organism>